<proteinExistence type="predicted"/>
<evidence type="ECO:0000313" key="2">
    <source>
        <dbReference type="EMBL" id="KZV33786.1"/>
    </source>
</evidence>
<keyword evidence="2" id="KW-0808">Transferase</keyword>
<reference evidence="2 3" key="1">
    <citation type="journal article" date="2015" name="Proc. Natl. Acad. Sci. U.S.A.">
        <title>The resurrection genome of Boea hygrometrica: A blueprint for survival of dehydration.</title>
        <authorList>
            <person name="Xiao L."/>
            <person name="Yang G."/>
            <person name="Zhang L."/>
            <person name="Yang X."/>
            <person name="Zhao S."/>
            <person name="Ji Z."/>
            <person name="Zhou Q."/>
            <person name="Hu M."/>
            <person name="Wang Y."/>
            <person name="Chen M."/>
            <person name="Xu Y."/>
            <person name="Jin H."/>
            <person name="Xiao X."/>
            <person name="Hu G."/>
            <person name="Bao F."/>
            <person name="Hu Y."/>
            <person name="Wan P."/>
            <person name="Li L."/>
            <person name="Deng X."/>
            <person name="Kuang T."/>
            <person name="Xiang C."/>
            <person name="Zhu J.K."/>
            <person name="Oliver M.J."/>
            <person name="He Y."/>
        </authorList>
    </citation>
    <scope>NUCLEOTIDE SEQUENCE [LARGE SCALE GENOMIC DNA]</scope>
    <source>
        <strain evidence="3">cv. XS01</strain>
    </source>
</reference>
<keyword evidence="3" id="KW-1185">Reference proteome</keyword>
<feature type="signal peptide" evidence="1">
    <location>
        <begin position="1"/>
        <end position="25"/>
    </location>
</feature>
<dbReference type="EMBL" id="KV005677">
    <property type="protein sequence ID" value="KZV33786.1"/>
    <property type="molecule type" value="Genomic_DNA"/>
</dbReference>
<sequence length="145" mass="15869">MSRVLAESSGRLAVLICALVALMAAESWPPTSRMEADHLLVGCRTMAHDDRPLDERCCALDEGGCARPGRATHSQLAAECRTRNSGGGRRRPATISGRLLRRLNFACRFSSGLSRAAHEVFGPIFDIGLNLVDFEIFEILDPKLF</sequence>
<dbReference type="GO" id="GO:0016301">
    <property type="term" value="F:kinase activity"/>
    <property type="evidence" value="ECO:0007669"/>
    <property type="project" value="UniProtKB-KW"/>
</dbReference>
<evidence type="ECO:0000313" key="3">
    <source>
        <dbReference type="Proteomes" id="UP000250235"/>
    </source>
</evidence>
<evidence type="ECO:0000256" key="1">
    <source>
        <dbReference type="SAM" id="SignalP"/>
    </source>
</evidence>
<accession>A0A2Z7BPE6</accession>
<dbReference type="Proteomes" id="UP000250235">
    <property type="component" value="Unassembled WGS sequence"/>
</dbReference>
<keyword evidence="2" id="KW-0418">Kinase</keyword>
<dbReference type="AlphaFoldDB" id="A0A2Z7BPE6"/>
<organism evidence="2 3">
    <name type="scientific">Dorcoceras hygrometricum</name>
    <dbReference type="NCBI Taxonomy" id="472368"/>
    <lineage>
        <taxon>Eukaryota</taxon>
        <taxon>Viridiplantae</taxon>
        <taxon>Streptophyta</taxon>
        <taxon>Embryophyta</taxon>
        <taxon>Tracheophyta</taxon>
        <taxon>Spermatophyta</taxon>
        <taxon>Magnoliopsida</taxon>
        <taxon>eudicotyledons</taxon>
        <taxon>Gunneridae</taxon>
        <taxon>Pentapetalae</taxon>
        <taxon>asterids</taxon>
        <taxon>lamiids</taxon>
        <taxon>Lamiales</taxon>
        <taxon>Gesneriaceae</taxon>
        <taxon>Didymocarpoideae</taxon>
        <taxon>Trichosporeae</taxon>
        <taxon>Loxocarpinae</taxon>
        <taxon>Dorcoceras</taxon>
    </lineage>
</organism>
<feature type="chain" id="PRO_5016376880" evidence="1">
    <location>
        <begin position="26"/>
        <end position="145"/>
    </location>
</feature>
<keyword evidence="1" id="KW-0732">Signal</keyword>
<gene>
    <name evidence="2" type="ORF">F511_10706</name>
</gene>
<name>A0A2Z7BPE6_9LAMI</name>
<protein>
    <submittedName>
        <fullName evidence="2">Casein kinase I isoform delta-like</fullName>
    </submittedName>
</protein>